<comment type="caution">
    <text evidence="1">The sequence shown here is derived from an EMBL/GenBank/DDBJ whole genome shotgun (WGS) entry which is preliminary data.</text>
</comment>
<protein>
    <submittedName>
        <fullName evidence="1">Uncharacterized protein</fullName>
    </submittedName>
</protein>
<gene>
    <name evidence="1" type="ORF">EZS27_006925</name>
</gene>
<reference evidence="1" key="1">
    <citation type="submission" date="2019-03" db="EMBL/GenBank/DDBJ databases">
        <title>Single cell metagenomics reveals metabolic interactions within the superorganism composed of flagellate Streblomastix strix and complex community of Bacteroidetes bacteria on its surface.</title>
        <authorList>
            <person name="Treitli S.C."/>
            <person name="Kolisko M."/>
            <person name="Husnik F."/>
            <person name="Keeling P."/>
            <person name="Hampl V."/>
        </authorList>
    </citation>
    <scope>NUCLEOTIDE SEQUENCE</scope>
    <source>
        <strain evidence="1">STM</strain>
    </source>
</reference>
<evidence type="ECO:0000313" key="1">
    <source>
        <dbReference type="EMBL" id="KAA6345517.1"/>
    </source>
</evidence>
<dbReference type="EMBL" id="SNRY01000167">
    <property type="protein sequence ID" value="KAA6345517.1"/>
    <property type="molecule type" value="Genomic_DNA"/>
</dbReference>
<accession>A0A5J4SHP4</accession>
<dbReference type="AlphaFoldDB" id="A0A5J4SHP4"/>
<organism evidence="1">
    <name type="scientific">termite gut metagenome</name>
    <dbReference type="NCBI Taxonomy" id="433724"/>
    <lineage>
        <taxon>unclassified sequences</taxon>
        <taxon>metagenomes</taxon>
        <taxon>organismal metagenomes</taxon>
    </lineage>
</organism>
<name>A0A5J4SHP4_9ZZZZ</name>
<proteinExistence type="predicted"/>
<sequence>MPDTQINLSSKKALCIIVLCEAMEKGIPLSWATAFARLTDASEALKLKESLATSLA</sequence>